<dbReference type="GO" id="GO:0000976">
    <property type="term" value="F:transcription cis-regulatory region binding"/>
    <property type="evidence" value="ECO:0007669"/>
    <property type="project" value="TreeGrafter"/>
</dbReference>
<dbReference type="InterPro" id="IPR010982">
    <property type="entry name" value="Lambda_DNA-bd_dom_sf"/>
</dbReference>
<dbReference type="Gene3D" id="1.10.260.40">
    <property type="entry name" value="lambda repressor-like DNA-binding domains"/>
    <property type="match status" value="1"/>
</dbReference>
<dbReference type="SUPFAM" id="SSF53822">
    <property type="entry name" value="Periplasmic binding protein-like I"/>
    <property type="match status" value="1"/>
</dbReference>
<sequence length="341" mass="37737">MTLKELAERLGLSPTTVSRALNGYPEVNADTRARIVAAAREYGYRANTMARKLATGRSMAIGHVIPLSAHQMINPIFAEFMAGASEIYSSEGYETLLSAVPQANEVQTYRELARRRSVDGLIVHTPRLDDPRVDLLRELGLPFVVHGRSVDIDEDRPVYLDINNRRSFEFATNYLIELGHRRFALLNGIETISFARRRRFGFEQALDAQGLRAPASRMVNMEMTETNAYDVTCAWLREPQPPTAILTSSTISALGVARAVRDAGLELGVDVSLISHDDDLSFMANEGDPPPFTVQRSSVRDAGAKCARMLIDHIAGKKVSSEIWDCEFIEGRSTGPAPKET</sequence>
<dbReference type="GO" id="GO:0003700">
    <property type="term" value="F:DNA-binding transcription factor activity"/>
    <property type="evidence" value="ECO:0007669"/>
    <property type="project" value="TreeGrafter"/>
</dbReference>
<dbReference type="PANTHER" id="PTHR30146:SF155">
    <property type="entry name" value="ALANINE RACEMASE"/>
    <property type="match status" value="1"/>
</dbReference>
<feature type="domain" description="HTH lacI-type" evidence="4">
    <location>
        <begin position="1"/>
        <end position="55"/>
    </location>
</feature>
<keyword evidence="1" id="KW-0805">Transcription regulation</keyword>
<organism evidence="6 7">
    <name type="scientific">Pontivivens nitratireducens</name>
    <dbReference type="NCBI Taxonomy" id="2758038"/>
    <lineage>
        <taxon>Bacteria</taxon>
        <taxon>Pseudomonadati</taxon>
        <taxon>Pseudomonadota</taxon>
        <taxon>Alphaproteobacteria</taxon>
        <taxon>Rhodobacterales</taxon>
        <taxon>Paracoccaceae</taxon>
        <taxon>Pontivivens</taxon>
    </lineage>
</organism>
<dbReference type="PROSITE" id="PS50932">
    <property type="entry name" value="HTH_LACI_2"/>
    <property type="match status" value="1"/>
</dbReference>
<evidence type="ECO:0000259" key="4">
    <source>
        <dbReference type="PROSITE" id="PS50932"/>
    </source>
</evidence>
<evidence type="ECO:0000256" key="2">
    <source>
        <dbReference type="ARBA" id="ARBA00023125"/>
    </source>
</evidence>
<dbReference type="RefSeq" id="WP_166187225.1">
    <property type="nucleotide sequence ID" value="NZ_CP049811.1"/>
</dbReference>
<evidence type="ECO:0000256" key="1">
    <source>
        <dbReference type="ARBA" id="ARBA00023015"/>
    </source>
</evidence>
<keyword evidence="3" id="KW-0804">Transcription</keyword>
<reference evidence="6 7" key="1">
    <citation type="submission" date="2020-03" db="EMBL/GenBank/DDBJ databases">
        <title>Complete genome sequence of Monaibacterium sp. ALG8 with diverse plasmids.</title>
        <authorList>
            <person name="Sun C."/>
        </authorList>
    </citation>
    <scope>NUCLEOTIDE SEQUENCE [LARGE SCALE GENOMIC DNA]</scope>
    <source>
        <strain evidence="6 7">ALG8</strain>
    </source>
</reference>
<dbReference type="PANTHER" id="PTHR30146">
    <property type="entry name" value="LACI-RELATED TRANSCRIPTIONAL REPRESSOR"/>
    <property type="match status" value="1"/>
</dbReference>
<dbReference type="InterPro" id="IPR001387">
    <property type="entry name" value="Cro/C1-type_HTH"/>
</dbReference>
<dbReference type="SUPFAM" id="SSF47413">
    <property type="entry name" value="lambda repressor-like DNA-binding domains"/>
    <property type="match status" value="1"/>
</dbReference>
<dbReference type="Gene3D" id="3.40.50.2300">
    <property type="match status" value="2"/>
</dbReference>
<dbReference type="InterPro" id="IPR046335">
    <property type="entry name" value="LacI/GalR-like_sensor"/>
</dbReference>
<protein>
    <submittedName>
        <fullName evidence="6">LacI family transcriptional regulator</fullName>
    </submittedName>
</protein>
<dbReference type="Pfam" id="PF00356">
    <property type="entry name" value="LacI"/>
    <property type="match status" value="1"/>
</dbReference>
<proteinExistence type="predicted"/>
<dbReference type="KEGG" id="mon:G8E03_00065"/>
<dbReference type="Proteomes" id="UP000500791">
    <property type="component" value="Chromosome"/>
</dbReference>
<dbReference type="SMART" id="SM00354">
    <property type="entry name" value="HTH_LACI"/>
    <property type="match status" value="1"/>
</dbReference>
<dbReference type="AlphaFoldDB" id="A0A6G7VGW5"/>
<dbReference type="CDD" id="cd01392">
    <property type="entry name" value="HTH_LacI"/>
    <property type="match status" value="1"/>
</dbReference>
<keyword evidence="2" id="KW-0238">DNA-binding</keyword>
<evidence type="ECO:0000313" key="6">
    <source>
        <dbReference type="EMBL" id="QIK39289.1"/>
    </source>
</evidence>
<dbReference type="InterPro" id="IPR028082">
    <property type="entry name" value="Peripla_BP_I"/>
</dbReference>
<accession>A0A6G7VGW5</accession>
<dbReference type="InterPro" id="IPR000843">
    <property type="entry name" value="HTH_LacI"/>
</dbReference>
<dbReference type="EMBL" id="CP049811">
    <property type="protein sequence ID" value="QIK39289.1"/>
    <property type="molecule type" value="Genomic_DNA"/>
</dbReference>
<feature type="domain" description="HTH cro/C1-type" evidence="5">
    <location>
        <begin position="1"/>
        <end position="31"/>
    </location>
</feature>
<dbReference type="CDD" id="cd20010">
    <property type="entry name" value="PBP1_AglR-like"/>
    <property type="match status" value="1"/>
</dbReference>
<dbReference type="Pfam" id="PF13377">
    <property type="entry name" value="Peripla_BP_3"/>
    <property type="match status" value="1"/>
</dbReference>
<keyword evidence="7" id="KW-1185">Reference proteome</keyword>
<evidence type="ECO:0000256" key="3">
    <source>
        <dbReference type="ARBA" id="ARBA00023163"/>
    </source>
</evidence>
<evidence type="ECO:0000259" key="5">
    <source>
        <dbReference type="PROSITE" id="PS50943"/>
    </source>
</evidence>
<evidence type="ECO:0000313" key="7">
    <source>
        <dbReference type="Proteomes" id="UP000500791"/>
    </source>
</evidence>
<gene>
    <name evidence="6" type="ORF">G8E03_00065</name>
</gene>
<name>A0A6G7VGW5_9RHOB</name>
<dbReference type="PROSITE" id="PS50943">
    <property type="entry name" value="HTH_CROC1"/>
    <property type="match status" value="1"/>
</dbReference>